<sequence>MAVTTTQLCPACSRPLRQRSFCEACGARATDRPVHRAPAPSGPVRLPSPRQVPMQEILSHRTARRTVGAHVRKRGTWGVLAVLVLAVVLALGGLRLTGVVGGSTEEERRAAALAKRQDDLRPQVEALMQARAAFFAGERRYLPAMKQARTRIERYNAKLADVEQEIDDISRANSSRLSTCHFSCSDLAGLDYPDYPRPPKMAGPVDDLQRVARRMTELHDELLTARRTAGMEMAFSDLLGAVDLLGQDARENLASIDEMSRTAKDGVYGGGSRRLRVRTLNGNSSLTAIRQMNSNLVRFLESAQLPIEGLDLPGGKDKFRTDHSVSTAEA</sequence>
<evidence type="ECO:0000313" key="4">
    <source>
        <dbReference type="Proteomes" id="UP001235712"/>
    </source>
</evidence>
<keyword evidence="1" id="KW-0175">Coiled coil</keyword>
<proteinExistence type="predicted"/>
<protein>
    <submittedName>
        <fullName evidence="3">Uncharacterized protein</fullName>
    </submittedName>
</protein>
<name>A0ABT9NXD7_9ACTN</name>
<comment type="caution">
    <text evidence="3">The sequence shown here is derived from an EMBL/GenBank/DDBJ whole genome shotgun (WGS) entry which is preliminary data.</text>
</comment>
<dbReference type="Proteomes" id="UP001235712">
    <property type="component" value="Unassembled WGS sequence"/>
</dbReference>
<accession>A0ABT9NXD7</accession>
<evidence type="ECO:0000256" key="1">
    <source>
        <dbReference type="SAM" id="Coils"/>
    </source>
</evidence>
<feature type="transmembrane region" description="Helical" evidence="2">
    <location>
        <begin position="75"/>
        <end position="94"/>
    </location>
</feature>
<keyword evidence="2" id="KW-1133">Transmembrane helix</keyword>
<organism evidence="3 4">
    <name type="scientific">Kineosporia succinea</name>
    <dbReference type="NCBI Taxonomy" id="84632"/>
    <lineage>
        <taxon>Bacteria</taxon>
        <taxon>Bacillati</taxon>
        <taxon>Actinomycetota</taxon>
        <taxon>Actinomycetes</taxon>
        <taxon>Kineosporiales</taxon>
        <taxon>Kineosporiaceae</taxon>
        <taxon>Kineosporia</taxon>
    </lineage>
</organism>
<keyword evidence="2" id="KW-0472">Membrane</keyword>
<evidence type="ECO:0000313" key="3">
    <source>
        <dbReference type="EMBL" id="MDP9825085.1"/>
    </source>
</evidence>
<feature type="coiled-coil region" evidence="1">
    <location>
        <begin position="145"/>
        <end position="172"/>
    </location>
</feature>
<keyword evidence="4" id="KW-1185">Reference proteome</keyword>
<reference evidence="3 4" key="1">
    <citation type="submission" date="2023-07" db="EMBL/GenBank/DDBJ databases">
        <title>Sequencing the genomes of 1000 actinobacteria strains.</title>
        <authorList>
            <person name="Klenk H.-P."/>
        </authorList>
    </citation>
    <scope>NUCLEOTIDE SEQUENCE [LARGE SCALE GENOMIC DNA]</scope>
    <source>
        <strain evidence="3 4">DSM 44388</strain>
    </source>
</reference>
<keyword evidence="2" id="KW-0812">Transmembrane</keyword>
<gene>
    <name evidence="3" type="ORF">J2S57_000834</name>
</gene>
<evidence type="ECO:0000256" key="2">
    <source>
        <dbReference type="SAM" id="Phobius"/>
    </source>
</evidence>
<dbReference type="RefSeq" id="WP_307238505.1">
    <property type="nucleotide sequence ID" value="NZ_JAUSQZ010000001.1"/>
</dbReference>
<dbReference type="EMBL" id="JAUSQZ010000001">
    <property type="protein sequence ID" value="MDP9825085.1"/>
    <property type="molecule type" value="Genomic_DNA"/>
</dbReference>